<dbReference type="EMBL" id="CM041553">
    <property type="protein sequence ID" value="KAI3352567.1"/>
    <property type="molecule type" value="Genomic_DNA"/>
</dbReference>
<evidence type="ECO:0000313" key="2">
    <source>
        <dbReference type="Proteomes" id="UP000831701"/>
    </source>
</evidence>
<reference evidence="1" key="1">
    <citation type="submission" date="2022-04" db="EMBL/GenBank/DDBJ databases">
        <title>Jade perch genome.</title>
        <authorList>
            <person name="Chao B."/>
        </authorList>
    </citation>
    <scope>NUCLEOTIDE SEQUENCE</scope>
    <source>
        <strain evidence="1">CB-2022</strain>
    </source>
</reference>
<proteinExistence type="predicted"/>
<organism evidence="1 2">
    <name type="scientific">Scortum barcoo</name>
    <name type="common">barcoo grunter</name>
    <dbReference type="NCBI Taxonomy" id="214431"/>
    <lineage>
        <taxon>Eukaryota</taxon>
        <taxon>Metazoa</taxon>
        <taxon>Chordata</taxon>
        <taxon>Craniata</taxon>
        <taxon>Vertebrata</taxon>
        <taxon>Euteleostomi</taxon>
        <taxon>Actinopterygii</taxon>
        <taxon>Neopterygii</taxon>
        <taxon>Teleostei</taxon>
        <taxon>Neoteleostei</taxon>
        <taxon>Acanthomorphata</taxon>
        <taxon>Eupercaria</taxon>
        <taxon>Centrarchiformes</taxon>
        <taxon>Terapontoidei</taxon>
        <taxon>Terapontidae</taxon>
        <taxon>Scortum</taxon>
    </lineage>
</organism>
<accession>A0ACB8VCE7</accession>
<sequence length="472" mass="52078">MWVEEGAAAGASVTGGESDAPSRADRHPVPIYVTCNQHFSSSQRHLMGLSCSESQQLRQSVRLTMLRVRAWRAVSPLLRGHRAARRPARSHTSAARLDLRGIYPPIATPFTAQEDVDYKKLEENLQKYAKIPFKGLVVQGSNGEYPFLTEEERVEVVRAVRRSLPADKLLMAGSGCESTGATVRLTEKMAAAGANAVLVVTPCFYKGKMDSRALIQHFTKVADSSPVPVVLYSVPANTGLELPLDAVMQLSQHPNILGLKDSGGDVRKHSDSIFSLSHFILVLLSANTRSELDDNDMNESYNQITRIGLIVHKTKTQDFQVLAGSAGFLMAAYCVAFYGLISLHSKNQLAWKLLEKGAVGGVCALANVLGRELCELERLCASGRWEEARVLQQRLIEPNAAVTRKLGVPALKQAMEWFGFHGGACRSPLQPLTEAETQQLRRDFSSNGWLEGNKQRNERERKIMFKLQGCKH</sequence>
<keyword evidence="2" id="KW-1185">Reference proteome</keyword>
<dbReference type="Proteomes" id="UP000831701">
    <property type="component" value="Chromosome 23"/>
</dbReference>
<evidence type="ECO:0000313" key="1">
    <source>
        <dbReference type="EMBL" id="KAI3352567.1"/>
    </source>
</evidence>
<name>A0ACB8VCE7_9TELE</name>
<gene>
    <name evidence="1" type="ORF">L3Q82_005504</name>
</gene>
<comment type="caution">
    <text evidence="1">The sequence shown here is derived from an EMBL/GenBank/DDBJ whole genome shotgun (WGS) entry which is preliminary data.</text>
</comment>
<protein>
    <submittedName>
        <fullName evidence="1">Uncharacterized protein</fullName>
    </submittedName>
</protein>